<protein>
    <submittedName>
        <fullName evidence="3">CD59B glycoprotein-like</fullName>
    </submittedName>
</protein>
<dbReference type="KEGG" id="char:116218751"/>
<dbReference type="Gene3D" id="2.10.60.10">
    <property type="entry name" value="CD59"/>
    <property type="match status" value="1"/>
</dbReference>
<evidence type="ECO:0000256" key="1">
    <source>
        <dbReference type="SAM" id="SignalP"/>
    </source>
</evidence>
<feature type="signal peptide" evidence="1">
    <location>
        <begin position="1"/>
        <end position="20"/>
    </location>
</feature>
<organism evidence="2 3">
    <name type="scientific">Clupea harengus</name>
    <name type="common">Atlantic herring</name>
    <dbReference type="NCBI Taxonomy" id="7950"/>
    <lineage>
        <taxon>Eukaryota</taxon>
        <taxon>Metazoa</taxon>
        <taxon>Chordata</taxon>
        <taxon>Craniata</taxon>
        <taxon>Vertebrata</taxon>
        <taxon>Euteleostomi</taxon>
        <taxon>Actinopterygii</taxon>
        <taxon>Neopterygii</taxon>
        <taxon>Teleostei</taxon>
        <taxon>Clupei</taxon>
        <taxon>Clupeiformes</taxon>
        <taxon>Clupeoidei</taxon>
        <taxon>Clupeidae</taxon>
        <taxon>Clupea</taxon>
    </lineage>
</organism>
<dbReference type="GeneID" id="116218751"/>
<evidence type="ECO:0000313" key="3">
    <source>
        <dbReference type="RefSeq" id="XP_031417321.1"/>
    </source>
</evidence>
<gene>
    <name evidence="3" type="primary">LOC116218751</name>
</gene>
<dbReference type="InterPro" id="IPR045860">
    <property type="entry name" value="Snake_toxin-like_sf"/>
</dbReference>
<dbReference type="AlphaFoldDB" id="A0A6P8EZ06"/>
<dbReference type="OrthoDB" id="8700794at2759"/>
<accession>A0A6P8EZ06</accession>
<sequence length="92" mass="10328">MHSLSLGLTVLLAVFCATQALKCHHCVNINKENPDCTNIEERECSPMLTHCLTVRMHHPAYGEVRKCATQKECDGKAPAFVERHCCEEDLCN</sequence>
<dbReference type="Proteomes" id="UP000515152">
    <property type="component" value="Chromosome 23"/>
</dbReference>
<name>A0A6P8EZ06_CLUHA</name>
<feature type="chain" id="PRO_5028355092" evidence="1">
    <location>
        <begin position="21"/>
        <end position="92"/>
    </location>
</feature>
<proteinExistence type="predicted"/>
<evidence type="ECO:0000313" key="2">
    <source>
        <dbReference type="Proteomes" id="UP000515152"/>
    </source>
</evidence>
<dbReference type="CDD" id="cd00117">
    <property type="entry name" value="TFP"/>
    <property type="match status" value="1"/>
</dbReference>
<keyword evidence="1" id="KW-0732">Signal</keyword>
<dbReference type="RefSeq" id="XP_031417321.1">
    <property type="nucleotide sequence ID" value="XM_031561461.2"/>
</dbReference>
<keyword evidence="2" id="KW-1185">Reference proteome</keyword>
<reference evidence="3" key="1">
    <citation type="submission" date="2025-08" db="UniProtKB">
        <authorList>
            <consortium name="RefSeq"/>
        </authorList>
    </citation>
    <scope>IDENTIFICATION</scope>
</reference>
<dbReference type="SUPFAM" id="SSF57302">
    <property type="entry name" value="Snake toxin-like"/>
    <property type="match status" value="1"/>
</dbReference>